<dbReference type="EMBL" id="JACCAS010000001">
    <property type="protein sequence ID" value="NYH22312.1"/>
    <property type="molecule type" value="Genomic_DNA"/>
</dbReference>
<comment type="cofactor">
    <cofactor evidence="7">
        <name>Mg(2+)</name>
        <dbReference type="ChEBI" id="CHEBI:18420"/>
    </cofactor>
</comment>
<keyword evidence="7" id="KW-0460">Magnesium</keyword>
<keyword evidence="4 8" id="KW-0812">Transmembrane</keyword>
<dbReference type="GO" id="GO:0071555">
    <property type="term" value="P:cell wall organization"/>
    <property type="evidence" value="ECO:0007669"/>
    <property type="project" value="TreeGrafter"/>
</dbReference>
<feature type="binding site" evidence="7">
    <location>
        <position position="207"/>
    </location>
    <ligand>
        <name>Mg(2+)</name>
        <dbReference type="ChEBI" id="CHEBI:18420"/>
    </ligand>
</feature>
<feature type="binding site" evidence="7">
    <location>
        <position position="145"/>
    </location>
    <ligand>
        <name>Mg(2+)</name>
        <dbReference type="ChEBI" id="CHEBI:18420"/>
    </ligand>
</feature>
<keyword evidence="6 8" id="KW-0472">Membrane</keyword>
<evidence type="ECO:0000313" key="9">
    <source>
        <dbReference type="EMBL" id="NYH22312.1"/>
    </source>
</evidence>
<comment type="subcellular location">
    <subcellularLocation>
        <location evidence="1">Cell membrane</location>
        <topology evidence="1">Multi-pass membrane protein</topology>
    </subcellularLocation>
</comment>
<dbReference type="GO" id="GO:0046872">
    <property type="term" value="F:metal ion binding"/>
    <property type="evidence" value="ECO:0007669"/>
    <property type="project" value="UniProtKB-KW"/>
</dbReference>
<evidence type="ECO:0000256" key="1">
    <source>
        <dbReference type="ARBA" id="ARBA00004651"/>
    </source>
</evidence>
<evidence type="ECO:0000256" key="5">
    <source>
        <dbReference type="ARBA" id="ARBA00022989"/>
    </source>
</evidence>
<accession>A0A7Z0B7G9</accession>
<keyword evidence="10" id="KW-1185">Reference proteome</keyword>
<reference evidence="9 10" key="1">
    <citation type="submission" date="2020-07" db="EMBL/GenBank/DDBJ databases">
        <title>Exploring microbial biodiversity for novel pathways involved in the catabolism of aromatic compounds derived from lignin.</title>
        <authorList>
            <person name="Elkins J."/>
        </authorList>
    </citation>
    <scope>NUCLEOTIDE SEQUENCE [LARGE SCALE GENOMIC DNA]</scope>
    <source>
        <strain evidence="9 10">H2C3C</strain>
    </source>
</reference>
<dbReference type="Proteomes" id="UP000540929">
    <property type="component" value="Unassembled WGS sequence"/>
</dbReference>
<organism evidence="9 10">
    <name type="scientific">Paraburkholderia bryophila</name>
    <dbReference type="NCBI Taxonomy" id="420952"/>
    <lineage>
        <taxon>Bacteria</taxon>
        <taxon>Pseudomonadati</taxon>
        <taxon>Pseudomonadota</taxon>
        <taxon>Betaproteobacteria</taxon>
        <taxon>Burkholderiales</taxon>
        <taxon>Burkholderiaceae</taxon>
        <taxon>Paraburkholderia</taxon>
    </lineage>
</organism>
<evidence type="ECO:0000256" key="4">
    <source>
        <dbReference type="ARBA" id="ARBA00022692"/>
    </source>
</evidence>
<proteinExistence type="predicted"/>
<evidence type="ECO:0000256" key="3">
    <source>
        <dbReference type="ARBA" id="ARBA00022679"/>
    </source>
</evidence>
<feature type="transmembrane region" description="Helical" evidence="8">
    <location>
        <begin position="309"/>
        <end position="326"/>
    </location>
</feature>
<evidence type="ECO:0000256" key="7">
    <source>
        <dbReference type="PIRSR" id="PIRSR600715-1"/>
    </source>
</evidence>
<feature type="transmembrane region" description="Helical" evidence="8">
    <location>
        <begin position="285"/>
        <end position="303"/>
    </location>
</feature>
<dbReference type="PANTHER" id="PTHR22926">
    <property type="entry name" value="PHOSPHO-N-ACETYLMURAMOYL-PENTAPEPTIDE-TRANSFERASE"/>
    <property type="match status" value="1"/>
</dbReference>
<keyword evidence="7" id="KW-0479">Metal-binding</keyword>
<feature type="transmembrane region" description="Helical" evidence="8">
    <location>
        <begin position="231"/>
        <end position="251"/>
    </location>
</feature>
<dbReference type="PANTHER" id="PTHR22926:SF3">
    <property type="entry name" value="UNDECAPRENYL-PHOSPHATE ALPHA-N-ACETYLGLUCOSAMINYL 1-PHOSPHATE TRANSFERASE"/>
    <property type="match status" value="1"/>
</dbReference>
<dbReference type="InterPro" id="IPR000715">
    <property type="entry name" value="Glycosyl_transferase_4"/>
</dbReference>
<comment type="caution">
    <text evidence="9">The sequence shown here is derived from an EMBL/GenBank/DDBJ whole genome shotgun (WGS) entry which is preliminary data.</text>
</comment>
<keyword evidence="2" id="KW-1003">Cell membrane</keyword>
<evidence type="ECO:0000256" key="2">
    <source>
        <dbReference type="ARBA" id="ARBA00022475"/>
    </source>
</evidence>
<dbReference type="GO" id="GO:0005886">
    <property type="term" value="C:plasma membrane"/>
    <property type="evidence" value="ECO:0007669"/>
    <property type="project" value="UniProtKB-SubCell"/>
</dbReference>
<sequence length="343" mass="37109">MMSVANSIGILPTAAVVSIISLAACALILYTLLKTGLAWRLATDVPNDRSLHTRPTPRVGGWGIIPVVVVAVLFVGPTLRVAAGCAVFLAALSQFDDRHGLPARVRFAAHLAAVALLVWAHPAQVPIWALVAMSFLLLWLVNLYNFMDGADGLAGGMTLFGFLGYAVGASVAVHPLPELTLASAAVAGAAAGFLIFNFHPARIFLGDAGSIPLGFLAGAFGYWGWSDGVWPVWFPALIFSPFICDASVTLLRRLIRGERIWQAHREHYYQRMVQYGLGHSNTAKIWYIVMIIGIIFALFALGWPPALQWCSVGLWVIVLTLVGVGVDSRWRRFHVAHSEQSGM</sequence>
<dbReference type="CDD" id="cd06854">
    <property type="entry name" value="GT_WbpL_WbcO_like"/>
    <property type="match status" value="1"/>
</dbReference>
<feature type="transmembrane region" description="Helical" evidence="8">
    <location>
        <begin position="179"/>
        <end position="196"/>
    </location>
</feature>
<evidence type="ECO:0000256" key="6">
    <source>
        <dbReference type="ARBA" id="ARBA00023136"/>
    </source>
</evidence>
<dbReference type="GO" id="GO:0016780">
    <property type="term" value="F:phosphotransferase activity, for other substituted phosphate groups"/>
    <property type="evidence" value="ECO:0007669"/>
    <property type="project" value="InterPro"/>
</dbReference>
<name>A0A7Z0B7G9_9BURK</name>
<feature type="transmembrane region" description="Helical" evidence="8">
    <location>
        <begin position="64"/>
        <end position="91"/>
    </location>
</feature>
<evidence type="ECO:0000313" key="10">
    <source>
        <dbReference type="Proteomes" id="UP000540929"/>
    </source>
</evidence>
<dbReference type="Pfam" id="PF00953">
    <property type="entry name" value="Glycos_transf_4"/>
    <property type="match status" value="1"/>
</dbReference>
<keyword evidence="3 9" id="KW-0808">Transferase</keyword>
<feature type="transmembrane region" description="Helical" evidence="8">
    <location>
        <begin position="153"/>
        <end position="173"/>
    </location>
</feature>
<dbReference type="GO" id="GO:0009103">
    <property type="term" value="P:lipopolysaccharide biosynthetic process"/>
    <property type="evidence" value="ECO:0007669"/>
    <property type="project" value="TreeGrafter"/>
</dbReference>
<feature type="transmembrane region" description="Helical" evidence="8">
    <location>
        <begin position="127"/>
        <end position="146"/>
    </location>
</feature>
<feature type="transmembrane region" description="Helical" evidence="8">
    <location>
        <begin position="203"/>
        <end position="225"/>
    </location>
</feature>
<evidence type="ECO:0000256" key="8">
    <source>
        <dbReference type="SAM" id="Phobius"/>
    </source>
</evidence>
<protein>
    <submittedName>
        <fullName evidence="9">UDP-N-acetylmuramyl pentapeptide phosphotransferase/UDP-N-acetylglucosamine-1-phosphate transferase</fullName>
    </submittedName>
</protein>
<keyword evidence="5 8" id="KW-1133">Transmembrane helix</keyword>
<dbReference type="GO" id="GO:0044038">
    <property type="term" value="P:cell wall macromolecule biosynthetic process"/>
    <property type="evidence" value="ECO:0007669"/>
    <property type="project" value="TreeGrafter"/>
</dbReference>
<gene>
    <name evidence="9" type="ORF">GGD40_001791</name>
</gene>
<feature type="transmembrane region" description="Helical" evidence="8">
    <location>
        <begin position="12"/>
        <end position="33"/>
    </location>
</feature>
<dbReference type="RefSeq" id="WP_179743400.1">
    <property type="nucleotide sequence ID" value="NZ_JACCAS010000001.1"/>
</dbReference>
<dbReference type="AlphaFoldDB" id="A0A7Z0B7G9"/>